<name>A0AAN8PF66_POLSC</name>
<gene>
    <name evidence="2" type="ORF">RUM43_006586</name>
</gene>
<accession>A0AAN8PF66</accession>
<reference evidence="2 3" key="1">
    <citation type="submission" date="2023-10" db="EMBL/GenBank/DDBJ databases">
        <title>Genomes of two closely related lineages of the louse Polyplax serrata with different host specificities.</title>
        <authorList>
            <person name="Martinu J."/>
            <person name="Tarabai H."/>
            <person name="Stefka J."/>
            <person name="Hypsa V."/>
        </authorList>
    </citation>
    <scope>NUCLEOTIDE SEQUENCE [LARGE SCALE GENOMIC DNA]</scope>
    <source>
        <strain evidence="2">HR10_N</strain>
    </source>
</reference>
<feature type="compositionally biased region" description="Basic and acidic residues" evidence="1">
    <location>
        <begin position="1"/>
        <end position="16"/>
    </location>
</feature>
<dbReference type="Proteomes" id="UP001372834">
    <property type="component" value="Unassembled WGS sequence"/>
</dbReference>
<sequence length="94" mass="10861">MKAKEVLTEEKAERGANKQRRRPIPLQSRNVWLSKNGLFEKAAERIRKKPKWTKWNTGEDNSKREKQEEVATLTTGLAVPLLLKLLMTKLPPNP</sequence>
<dbReference type="AlphaFoldDB" id="A0AAN8PF66"/>
<evidence type="ECO:0000313" key="3">
    <source>
        <dbReference type="Proteomes" id="UP001372834"/>
    </source>
</evidence>
<comment type="caution">
    <text evidence="2">The sequence shown here is derived from an EMBL/GenBank/DDBJ whole genome shotgun (WGS) entry which is preliminary data.</text>
</comment>
<evidence type="ECO:0000313" key="2">
    <source>
        <dbReference type="EMBL" id="KAK6626279.1"/>
    </source>
</evidence>
<dbReference type="EMBL" id="JAWJWE010000037">
    <property type="protein sequence ID" value="KAK6626279.1"/>
    <property type="molecule type" value="Genomic_DNA"/>
</dbReference>
<evidence type="ECO:0000256" key="1">
    <source>
        <dbReference type="SAM" id="MobiDB-lite"/>
    </source>
</evidence>
<protein>
    <submittedName>
        <fullName evidence="2">Uncharacterized protein</fullName>
    </submittedName>
</protein>
<proteinExistence type="predicted"/>
<feature type="region of interest" description="Disordered" evidence="1">
    <location>
        <begin position="1"/>
        <end position="26"/>
    </location>
</feature>
<organism evidence="2 3">
    <name type="scientific">Polyplax serrata</name>
    <name type="common">Common mouse louse</name>
    <dbReference type="NCBI Taxonomy" id="468196"/>
    <lineage>
        <taxon>Eukaryota</taxon>
        <taxon>Metazoa</taxon>
        <taxon>Ecdysozoa</taxon>
        <taxon>Arthropoda</taxon>
        <taxon>Hexapoda</taxon>
        <taxon>Insecta</taxon>
        <taxon>Pterygota</taxon>
        <taxon>Neoptera</taxon>
        <taxon>Paraneoptera</taxon>
        <taxon>Psocodea</taxon>
        <taxon>Troctomorpha</taxon>
        <taxon>Phthiraptera</taxon>
        <taxon>Anoplura</taxon>
        <taxon>Polyplacidae</taxon>
        <taxon>Polyplax</taxon>
    </lineage>
</organism>